<evidence type="ECO:0000313" key="1">
    <source>
        <dbReference type="EMBL" id="TDW66196.1"/>
    </source>
</evidence>
<gene>
    <name evidence="1" type="ORF">EV653_6218</name>
</gene>
<proteinExistence type="predicted"/>
<keyword evidence="2" id="KW-1185">Reference proteome</keyword>
<accession>A0A4R8BXD2</accession>
<reference evidence="1 2" key="1">
    <citation type="submission" date="2019-03" db="EMBL/GenBank/DDBJ databases">
        <title>Genomic Encyclopedia of Type Strains, Phase III (KMG-III): the genomes of soil and plant-associated and newly described type strains.</title>
        <authorList>
            <person name="Whitman W."/>
        </authorList>
    </citation>
    <scope>NUCLEOTIDE SEQUENCE [LARGE SCALE GENOMIC DNA]</scope>
    <source>
        <strain evidence="1 2">VKM Ac-2573</strain>
    </source>
</reference>
<protein>
    <submittedName>
        <fullName evidence="1">Uncharacterized protein</fullName>
    </submittedName>
</protein>
<name>A0A4R8BXD2_9ACTN</name>
<sequence>MHDVYVRAIQRLRARREGNSPTLERMGYARTIVSSQVSELERDGRVGRGLPAKPTRNDGIAARINAALDGVAVEEQERLWLRTLFRMMRGYVCRDDRHSAVWPVDVWAGEKSRVDGGLRVIGAVSTRAELAADIRLILSTAEQVAGRRWVDNSILHPLLTFVGPLTEDHKRELAAPAPDPADVVAVAELRTRFRSLMREGASAQEALDRSVSEILGRRPACNVREVLDDLLLPDRESAGPDPDQDQPMP</sequence>
<dbReference type="Proteomes" id="UP000295146">
    <property type="component" value="Unassembled WGS sequence"/>
</dbReference>
<organism evidence="1 2">
    <name type="scientific">Kribbella pratensis</name>
    <dbReference type="NCBI Taxonomy" id="2512112"/>
    <lineage>
        <taxon>Bacteria</taxon>
        <taxon>Bacillati</taxon>
        <taxon>Actinomycetota</taxon>
        <taxon>Actinomycetes</taxon>
        <taxon>Propionibacteriales</taxon>
        <taxon>Kribbellaceae</taxon>
        <taxon>Kribbella</taxon>
    </lineage>
</organism>
<dbReference type="EMBL" id="SODP01000003">
    <property type="protein sequence ID" value="TDW66196.1"/>
    <property type="molecule type" value="Genomic_DNA"/>
</dbReference>
<evidence type="ECO:0000313" key="2">
    <source>
        <dbReference type="Proteomes" id="UP000295146"/>
    </source>
</evidence>
<dbReference type="AlphaFoldDB" id="A0A4R8BXD2"/>
<comment type="caution">
    <text evidence="1">The sequence shown here is derived from an EMBL/GenBank/DDBJ whole genome shotgun (WGS) entry which is preliminary data.</text>
</comment>